<accession>A0ACB8R3Z1</accession>
<evidence type="ECO:0000313" key="1">
    <source>
        <dbReference type="EMBL" id="KAI0038528.1"/>
    </source>
</evidence>
<reference evidence="1" key="2">
    <citation type="journal article" date="2022" name="New Phytol.">
        <title>Evolutionary transition to the ectomycorrhizal habit in the genomes of a hyperdiverse lineage of mushroom-forming fungi.</title>
        <authorList>
            <person name="Looney B."/>
            <person name="Miyauchi S."/>
            <person name="Morin E."/>
            <person name="Drula E."/>
            <person name="Courty P.E."/>
            <person name="Kohler A."/>
            <person name="Kuo A."/>
            <person name="LaButti K."/>
            <person name="Pangilinan J."/>
            <person name="Lipzen A."/>
            <person name="Riley R."/>
            <person name="Andreopoulos W."/>
            <person name="He G."/>
            <person name="Johnson J."/>
            <person name="Nolan M."/>
            <person name="Tritt A."/>
            <person name="Barry K.W."/>
            <person name="Grigoriev I.V."/>
            <person name="Nagy L.G."/>
            <person name="Hibbett D."/>
            <person name="Henrissat B."/>
            <person name="Matheny P.B."/>
            <person name="Labbe J."/>
            <person name="Martin F.M."/>
        </authorList>
    </citation>
    <scope>NUCLEOTIDE SEQUENCE</scope>
    <source>
        <strain evidence="1">FP105234-sp</strain>
    </source>
</reference>
<dbReference type="EMBL" id="MU276476">
    <property type="protein sequence ID" value="KAI0038528.1"/>
    <property type="molecule type" value="Genomic_DNA"/>
</dbReference>
<proteinExistence type="predicted"/>
<gene>
    <name evidence="1" type="ORF">FA95DRAFT_1505505</name>
</gene>
<keyword evidence="2" id="KW-1185">Reference proteome</keyword>
<organism evidence="1 2">
    <name type="scientific">Auriscalpium vulgare</name>
    <dbReference type="NCBI Taxonomy" id="40419"/>
    <lineage>
        <taxon>Eukaryota</taxon>
        <taxon>Fungi</taxon>
        <taxon>Dikarya</taxon>
        <taxon>Basidiomycota</taxon>
        <taxon>Agaricomycotina</taxon>
        <taxon>Agaricomycetes</taxon>
        <taxon>Russulales</taxon>
        <taxon>Auriscalpiaceae</taxon>
        <taxon>Auriscalpium</taxon>
    </lineage>
</organism>
<protein>
    <submittedName>
        <fullName evidence="1">Uncharacterized protein</fullName>
    </submittedName>
</protein>
<name>A0ACB8R3Z1_9AGAM</name>
<dbReference type="Proteomes" id="UP000814033">
    <property type="component" value="Unassembled WGS sequence"/>
</dbReference>
<reference evidence="1" key="1">
    <citation type="submission" date="2021-02" db="EMBL/GenBank/DDBJ databases">
        <authorList>
            <consortium name="DOE Joint Genome Institute"/>
            <person name="Ahrendt S."/>
            <person name="Looney B.P."/>
            <person name="Miyauchi S."/>
            <person name="Morin E."/>
            <person name="Drula E."/>
            <person name="Courty P.E."/>
            <person name="Chicoki N."/>
            <person name="Fauchery L."/>
            <person name="Kohler A."/>
            <person name="Kuo A."/>
            <person name="Labutti K."/>
            <person name="Pangilinan J."/>
            <person name="Lipzen A."/>
            <person name="Riley R."/>
            <person name="Andreopoulos W."/>
            <person name="He G."/>
            <person name="Johnson J."/>
            <person name="Barry K.W."/>
            <person name="Grigoriev I.V."/>
            <person name="Nagy L."/>
            <person name="Hibbett D."/>
            <person name="Henrissat B."/>
            <person name="Matheny P.B."/>
            <person name="Labbe J."/>
            <person name="Martin F."/>
        </authorList>
    </citation>
    <scope>NUCLEOTIDE SEQUENCE</scope>
    <source>
        <strain evidence="1">FP105234-sp</strain>
    </source>
</reference>
<comment type="caution">
    <text evidence="1">The sequence shown here is derived from an EMBL/GenBank/DDBJ whole genome shotgun (WGS) entry which is preliminary data.</text>
</comment>
<evidence type="ECO:0000313" key="2">
    <source>
        <dbReference type="Proteomes" id="UP000814033"/>
    </source>
</evidence>
<sequence>MYVLFDSGSTTNGISHEAAHVAKLDVFQLKEPMTLQLGCVGSKSRVHFGTRSRVAVKGKEFPCFFDIVNIEHYDVILGTPFLKEYRAVLDFERNIIRFGDIEIMALTVAEERAVMKHRGKGAHAHINALAVQHE</sequence>